<feature type="region of interest" description="Disordered" evidence="1">
    <location>
        <begin position="24"/>
        <end position="48"/>
    </location>
</feature>
<organism evidence="3">
    <name type="scientific">Acromyrmex echinatior</name>
    <name type="common">Panamanian leafcutter ant</name>
    <name type="synonym">Acromyrmex octospinosus echinatior</name>
    <dbReference type="NCBI Taxonomy" id="103372"/>
    <lineage>
        <taxon>Eukaryota</taxon>
        <taxon>Metazoa</taxon>
        <taxon>Ecdysozoa</taxon>
        <taxon>Arthropoda</taxon>
        <taxon>Hexapoda</taxon>
        <taxon>Insecta</taxon>
        <taxon>Pterygota</taxon>
        <taxon>Neoptera</taxon>
        <taxon>Endopterygota</taxon>
        <taxon>Hymenoptera</taxon>
        <taxon>Apocrita</taxon>
        <taxon>Aculeata</taxon>
        <taxon>Formicoidea</taxon>
        <taxon>Formicidae</taxon>
        <taxon>Myrmicinae</taxon>
        <taxon>Acromyrmex</taxon>
    </lineage>
</organism>
<dbReference type="Proteomes" id="UP000007755">
    <property type="component" value="Unassembled WGS sequence"/>
</dbReference>
<feature type="compositionally biased region" description="Basic and acidic residues" evidence="1">
    <location>
        <begin position="24"/>
        <end position="43"/>
    </location>
</feature>
<reference evidence="2" key="1">
    <citation type="submission" date="2011-02" db="EMBL/GenBank/DDBJ databases">
        <title>The genome of the leaf-cutting ant Acromyrmex echinatior suggests key adaptations to social evolution and fungus farming.</title>
        <authorList>
            <person name="Nygaard S."/>
            <person name="Zhang G."/>
        </authorList>
    </citation>
    <scope>NUCLEOTIDE SEQUENCE</scope>
</reference>
<dbReference type="InParanoid" id="F4X8L7"/>
<evidence type="ECO:0000256" key="1">
    <source>
        <dbReference type="SAM" id="MobiDB-lite"/>
    </source>
</evidence>
<evidence type="ECO:0000313" key="2">
    <source>
        <dbReference type="EMBL" id="EGI57286.1"/>
    </source>
</evidence>
<accession>F4X8L7</accession>
<gene>
    <name evidence="2" type="ORF">G5I_14756</name>
</gene>
<dbReference type="EMBL" id="GL888932">
    <property type="protein sequence ID" value="EGI57286.1"/>
    <property type="molecule type" value="Genomic_DNA"/>
</dbReference>
<evidence type="ECO:0000313" key="3">
    <source>
        <dbReference type="Proteomes" id="UP000007755"/>
    </source>
</evidence>
<protein>
    <submittedName>
        <fullName evidence="2">Uncharacterized protein</fullName>
    </submittedName>
</protein>
<keyword evidence="3" id="KW-1185">Reference proteome</keyword>
<dbReference type="AlphaFoldDB" id="F4X8L7"/>
<proteinExistence type="predicted"/>
<sequence length="74" mass="8404">MVDTRSAKGSMFCDVCDHPVAARDESKLEPSRKREEAGRWEASKRKRKRLKGVNSLGHSWLVRESIETETSETG</sequence>
<name>F4X8L7_ACREC</name>